<dbReference type="PRINTS" id="PR00019">
    <property type="entry name" value="LEURICHRPT"/>
</dbReference>
<comment type="similarity">
    <text evidence="3">Belongs to the RLP family.</text>
</comment>
<dbReference type="InterPro" id="IPR001611">
    <property type="entry name" value="Leu-rich_rpt"/>
</dbReference>
<evidence type="ECO:0000256" key="11">
    <source>
        <dbReference type="ARBA" id="ARBA00023170"/>
    </source>
</evidence>
<protein>
    <recommendedName>
        <fullName evidence="15">Leucine-rich repeat-containing N-terminal plant-type domain-containing protein</fullName>
    </recommendedName>
</protein>
<keyword evidence="9 13" id="KW-1133">Transmembrane helix</keyword>
<dbReference type="PANTHER" id="PTHR48063">
    <property type="entry name" value="LRR RECEPTOR-LIKE KINASE"/>
    <property type="match status" value="1"/>
</dbReference>
<dbReference type="FunFam" id="3.80.10.10:FF:000213">
    <property type="entry name" value="Tyrosine-sulfated glycopeptide receptor 1"/>
    <property type="match status" value="1"/>
</dbReference>
<dbReference type="InterPro" id="IPR013210">
    <property type="entry name" value="LRR_N_plant-typ"/>
</dbReference>
<evidence type="ECO:0000256" key="4">
    <source>
        <dbReference type="ARBA" id="ARBA00022475"/>
    </source>
</evidence>
<keyword evidence="12" id="KW-0325">Glycoprotein</keyword>
<evidence type="ECO:0000256" key="9">
    <source>
        <dbReference type="ARBA" id="ARBA00022989"/>
    </source>
</evidence>
<evidence type="ECO:0000256" key="6">
    <source>
        <dbReference type="ARBA" id="ARBA00022692"/>
    </source>
</evidence>
<dbReference type="PANTHER" id="PTHR48063:SF96">
    <property type="entry name" value="LEUCINE-RICH REPEAT-CONTAINING N-TERMINAL PLANT-TYPE DOMAIN-CONTAINING PROTEIN"/>
    <property type="match status" value="1"/>
</dbReference>
<evidence type="ECO:0000256" key="14">
    <source>
        <dbReference type="SAM" id="SignalP"/>
    </source>
</evidence>
<dbReference type="Pfam" id="PF13855">
    <property type="entry name" value="LRR_8"/>
    <property type="match status" value="3"/>
</dbReference>
<evidence type="ECO:0000256" key="5">
    <source>
        <dbReference type="ARBA" id="ARBA00022614"/>
    </source>
</evidence>
<keyword evidence="5" id="KW-0433">Leucine-rich repeat</keyword>
<dbReference type="Gene3D" id="3.80.10.10">
    <property type="entry name" value="Ribonuclease Inhibitor"/>
    <property type="match status" value="4"/>
</dbReference>
<evidence type="ECO:0000313" key="17">
    <source>
        <dbReference type="Proteomes" id="UP001567538"/>
    </source>
</evidence>
<keyword evidence="7 14" id="KW-0732">Signal</keyword>
<dbReference type="SUPFAM" id="SSF52058">
    <property type="entry name" value="L domain-like"/>
    <property type="match status" value="2"/>
</dbReference>
<keyword evidence="17" id="KW-1185">Reference proteome</keyword>
<feature type="chain" id="PRO_5044746972" description="Leucine-rich repeat-containing N-terminal plant-type domain-containing protein" evidence="14">
    <location>
        <begin position="21"/>
        <end position="998"/>
    </location>
</feature>
<dbReference type="FunFam" id="3.80.10.10:FF:000383">
    <property type="entry name" value="Leucine-rich repeat receptor protein kinase EMS1"/>
    <property type="match status" value="1"/>
</dbReference>
<accession>A0ABD1GGJ0</accession>
<keyword evidence="4" id="KW-1003">Cell membrane</keyword>
<evidence type="ECO:0000259" key="15">
    <source>
        <dbReference type="Pfam" id="PF08263"/>
    </source>
</evidence>
<feature type="domain" description="Leucine-rich repeat-containing N-terminal plant-type" evidence="15">
    <location>
        <begin position="34"/>
        <end position="75"/>
    </location>
</feature>
<feature type="signal peptide" evidence="14">
    <location>
        <begin position="1"/>
        <end position="20"/>
    </location>
</feature>
<comment type="subcellular location">
    <subcellularLocation>
        <location evidence="1">Cell membrane</location>
    </subcellularLocation>
    <subcellularLocation>
        <location evidence="2">Membrane</location>
        <topology evidence="2">Single-pass type I membrane protein</topology>
    </subcellularLocation>
</comment>
<dbReference type="EMBL" id="JBEAFC010000009">
    <property type="protein sequence ID" value="KAL1542319.1"/>
    <property type="molecule type" value="Genomic_DNA"/>
</dbReference>
<dbReference type="Pfam" id="PF00560">
    <property type="entry name" value="LRR_1"/>
    <property type="match status" value="8"/>
</dbReference>
<dbReference type="AlphaFoldDB" id="A0ABD1GGJ0"/>
<dbReference type="GO" id="GO:0005886">
    <property type="term" value="C:plasma membrane"/>
    <property type="evidence" value="ECO:0007669"/>
    <property type="project" value="UniProtKB-SubCell"/>
</dbReference>
<dbReference type="FunFam" id="3.80.10.10:FF:000041">
    <property type="entry name" value="LRR receptor-like serine/threonine-protein kinase ERECTA"/>
    <property type="match status" value="1"/>
</dbReference>
<evidence type="ECO:0000256" key="12">
    <source>
        <dbReference type="ARBA" id="ARBA00023180"/>
    </source>
</evidence>
<keyword evidence="8" id="KW-0677">Repeat</keyword>
<reference evidence="16 17" key="1">
    <citation type="submission" date="2024-06" db="EMBL/GenBank/DDBJ databases">
        <title>A chromosome level genome sequence of Diviner's sage (Salvia divinorum).</title>
        <authorList>
            <person name="Ford S.A."/>
            <person name="Ro D.-K."/>
            <person name="Ness R.W."/>
            <person name="Phillips M.A."/>
        </authorList>
    </citation>
    <scope>NUCLEOTIDE SEQUENCE [LARGE SCALE GENOMIC DNA]</scope>
    <source>
        <strain evidence="16">SAF-2024a</strain>
        <tissue evidence="16">Leaf</tissue>
    </source>
</reference>
<keyword evidence="11" id="KW-0675">Receptor</keyword>
<organism evidence="16 17">
    <name type="scientific">Salvia divinorum</name>
    <name type="common">Maria pastora</name>
    <name type="synonym">Diviner's sage</name>
    <dbReference type="NCBI Taxonomy" id="28513"/>
    <lineage>
        <taxon>Eukaryota</taxon>
        <taxon>Viridiplantae</taxon>
        <taxon>Streptophyta</taxon>
        <taxon>Embryophyta</taxon>
        <taxon>Tracheophyta</taxon>
        <taxon>Spermatophyta</taxon>
        <taxon>Magnoliopsida</taxon>
        <taxon>eudicotyledons</taxon>
        <taxon>Gunneridae</taxon>
        <taxon>Pentapetalae</taxon>
        <taxon>asterids</taxon>
        <taxon>lamiids</taxon>
        <taxon>Lamiales</taxon>
        <taxon>Lamiaceae</taxon>
        <taxon>Nepetoideae</taxon>
        <taxon>Mentheae</taxon>
        <taxon>Salviinae</taxon>
        <taxon>Salvia</taxon>
        <taxon>Salvia subgen. Calosphace</taxon>
    </lineage>
</organism>
<keyword evidence="6 13" id="KW-0812">Transmembrane</keyword>
<dbReference type="InterPro" id="IPR032675">
    <property type="entry name" value="LRR_dom_sf"/>
</dbReference>
<evidence type="ECO:0000313" key="16">
    <source>
        <dbReference type="EMBL" id="KAL1542319.1"/>
    </source>
</evidence>
<dbReference type="Pfam" id="PF08263">
    <property type="entry name" value="LRRNT_2"/>
    <property type="match status" value="1"/>
</dbReference>
<comment type="caution">
    <text evidence="16">The sequence shown here is derived from an EMBL/GenBank/DDBJ whole genome shotgun (WGS) entry which is preliminary data.</text>
</comment>
<evidence type="ECO:0000256" key="3">
    <source>
        <dbReference type="ARBA" id="ARBA00009592"/>
    </source>
</evidence>
<dbReference type="InterPro" id="IPR046956">
    <property type="entry name" value="RLP23-like"/>
</dbReference>
<evidence type="ECO:0000256" key="7">
    <source>
        <dbReference type="ARBA" id="ARBA00022729"/>
    </source>
</evidence>
<feature type="transmembrane region" description="Helical" evidence="13">
    <location>
        <begin position="935"/>
        <end position="955"/>
    </location>
</feature>
<sequence>MAVSLLLQLLFIVLLSPTFAEPNATHAQTQHCLENEKSLLLELKNELVFDSSYSTILVHWNQKDDCCFWEGVECDGAGHVIGLRLYYEGISGGLNESSSLFRLNYLEELSLADNLFSGSLPHNITNLERLSSLDLSSCRFSGAIPSMLGNLTQLVHLEMSSNFFTGSISSGHFEDFSKVEFIDLSYNLLSGSIPISIFNIPSLGFIDLQHNQLIGKVDEFASVNISQLYKLDLSSNRLESPIPNSFIKLQGLNSLGLSDNLFNDSFQLDKYLSLPKLRDLSLSNNNLSLSGSHSFPVNQSSSLEFLDLSDNLIAGEIPSWIWEIGNGSLNYLDLSCNMLVGLQKPYHIPNSLRHLDLHSNQLPGQFPNLEVRSLSNNNLSLSGSHSFPASQSSGLEFLDLSDNMIAGEIPSWIWEIGNGSLCYMNLSCNMLVGLQKPYHIPTSLEYLDLHSNQLRGEFPSLLQLKYATKVDFSNNHFDQFGILVTGNDSALFGYSEFSLRNNSLSGSIPTFFCKATFLVLDLSVNYLSGSIPHCLFENTFSLNLGRNNISGWIPDNFSRNCELMLLDLHDNNLVGDVPLSLANCSLLTVLNLSNNKLSGTVPTSLCKISDLWILDLSANNLNGNIPRCLVQHLLALNLGRNNITGRVPNFTADCGLQYLDLNNNKLTGEVPLSLENCQRLEVMNVGGNQLDGTFPCMLPLSLRVLVLRANRFHGELRCHKSWPNLQIIDIANNNFSGNVDSLSFSDWRQMMRDTVTKLSYRNLAFTFPLVNSSADYSERVSLIIKGAERNLVKIWPDFTSIDLSCNNFQGGIPDSMGKLNALYLLNLSHNSLTGTIPKSLSNLTGLGSLDLSANQLTGKIPKEIAGLTFLQVLNVSHNKLVGEIPTGPQIQTFPGDCFEGNIGLCGLPLNISCIKTLASPPNVKSDGTTEIEWDYVFAAAGYVVGFGSFLWVLIFRRSFRERYFEKIEDVFEKIVNLRKKKKRKDGGRRVVGSQVRRQ</sequence>
<dbReference type="Proteomes" id="UP001567538">
    <property type="component" value="Unassembled WGS sequence"/>
</dbReference>
<dbReference type="PROSITE" id="PS51450">
    <property type="entry name" value="LRR"/>
    <property type="match status" value="1"/>
</dbReference>
<evidence type="ECO:0000256" key="8">
    <source>
        <dbReference type="ARBA" id="ARBA00022737"/>
    </source>
</evidence>
<evidence type="ECO:0000256" key="2">
    <source>
        <dbReference type="ARBA" id="ARBA00004479"/>
    </source>
</evidence>
<gene>
    <name evidence="16" type="ORF">AAHA92_26431</name>
</gene>
<evidence type="ECO:0000256" key="1">
    <source>
        <dbReference type="ARBA" id="ARBA00004236"/>
    </source>
</evidence>
<proteinExistence type="inferred from homology"/>
<evidence type="ECO:0000256" key="13">
    <source>
        <dbReference type="SAM" id="Phobius"/>
    </source>
</evidence>
<evidence type="ECO:0000256" key="10">
    <source>
        <dbReference type="ARBA" id="ARBA00023136"/>
    </source>
</evidence>
<name>A0ABD1GGJ0_SALDI</name>
<keyword evidence="10 13" id="KW-0472">Membrane</keyword>